<dbReference type="Proteomes" id="UP000032141">
    <property type="component" value="Chromosome C4"/>
</dbReference>
<accession>A0A0D3BWD1</accession>
<dbReference type="Gramene" id="Bo4g100050.1">
    <property type="protein sequence ID" value="Bo4g100050.1"/>
    <property type="gene ID" value="Bo4g100050"/>
</dbReference>
<evidence type="ECO:0000313" key="1">
    <source>
        <dbReference type="EnsemblPlants" id="Bo4g100050.1"/>
    </source>
</evidence>
<reference evidence="1 2" key="1">
    <citation type="journal article" date="2014" name="Genome Biol.">
        <title>Transcriptome and methylome profiling reveals relics of genome dominance in the mesopolyploid Brassica oleracea.</title>
        <authorList>
            <person name="Parkin I.A."/>
            <person name="Koh C."/>
            <person name="Tang H."/>
            <person name="Robinson S.J."/>
            <person name="Kagale S."/>
            <person name="Clarke W.E."/>
            <person name="Town C.D."/>
            <person name="Nixon J."/>
            <person name="Krishnakumar V."/>
            <person name="Bidwell S.L."/>
            <person name="Denoeud F."/>
            <person name="Belcram H."/>
            <person name="Links M.G."/>
            <person name="Just J."/>
            <person name="Clarke C."/>
            <person name="Bender T."/>
            <person name="Huebert T."/>
            <person name="Mason A.S."/>
            <person name="Pires J.C."/>
            <person name="Barker G."/>
            <person name="Moore J."/>
            <person name="Walley P.G."/>
            <person name="Manoli S."/>
            <person name="Batley J."/>
            <person name="Edwards D."/>
            <person name="Nelson M.N."/>
            <person name="Wang X."/>
            <person name="Paterson A.H."/>
            <person name="King G."/>
            <person name="Bancroft I."/>
            <person name="Chalhoub B."/>
            <person name="Sharpe A.G."/>
        </authorList>
    </citation>
    <scope>NUCLEOTIDE SEQUENCE</scope>
    <source>
        <strain evidence="1 2">cv. TO1000</strain>
    </source>
</reference>
<sequence length="187" mass="20396">MHLIPLQVGLSSSSVRISLKDEGVAEISNSVPLIPPPEITLIMLNPVAIAAESSQHHLNLLASASSVATTTAVTASNINIASVDLLWFTLQQRLRSTLLSAPVHPSLHLLGTGKGSIVTRWFVNNYPTRNLKFEMYKIETRRKCGNEDRGLGVGGDDEEQDDKMVDKLCLECKPMGTRAKGKEHGDR</sequence>
<proteinExistence type="predicted"/>
<organism evidence="1 2">
    <name type="scientific">Brassica oleracea var. oleracea</name>
    <dbReference type="NCBI Taxonomy" id="109376"/>
    <lineage>
        <taxon>Eukaryota</taxon>
        <taxon>Viridiplantae</taxon>
        <taxon>Streptophyta</taxon>
        <taxon>Embryophyta</taxon>
        <taxon>Tracheophyta</taxon>
        <taxon>Spermatophyta</taxon>
        <taxon>Magnoliopsida</taxon>
        <taxon>eudicotyledons</taxon>
        <taxon>Gunneridae</taxon>
        <taxon>Pentapetalae</taxon>
        <taxon>rosids</taxon>
        <taxon>malvids</taxon>
        <taxon>Brassicales</taxon>
        <taxon>Brassicaceae</taxon>
        <taxon>Brassiceae</taxon>
        <taxon>Brassica</taxon>
    </lineage>
</organism>
<keyword evidence="2" id="KW-1185">Reference proteome</keyword>
<evidence type="ECO:0000313" key="2">
    <source>
        <dbReference type="Proteomes" id="UP000032141"/>
    </source>
</evidence>
<reference evidence="1" key="2">
    <citation type="submission" date="2015-03" db="UniProtKB">
        <authorList>
            <consortium name="EnsemblPlants"/>
        </authorList>
    </citation>
    <scope>IDENTIFICATION</scope>
</reference>
<dbReference type="AlphaFoldDB" id="A0A0D3BWD1"/>
<name>A0A0D3BWD1_BRAOL</name>
<dbReference type="EnsemblPlants" id="Bo4g100050.1">
    <property type="protein sequence ID" value="Bo4g100050.1"/>
    <property type="gene ID" value="Bo4g100050"/>
</dbReference>
<protein>
    <submittedName>
        <fullName evidence="1">Uncharacterized protein</fullName>
    </submittedName>
</protein>
<dbReference type="HOGENOM" id="CLU_1451199_0_0_1"/>